<sequence length="144" mass="15631">MVVGSEARGKSALSHIYGCGLQVFHKAHSPQVGDAGAWPGRPWLHRLGGAFFPGLCVGAHSPCVFATKSSLPSLRLQATRTPLVLLNPWLAWDRAVDSALSQEPCGRPSGHWSWGCNFSGPHADPWALIVLKHSPYHLFFQCPL</sequence>
<accession>A0A834E591</accession>
<gene>
    <name evidence="1" type="ORF">HJG60_011203</name>
</gene>
<dbReference type="Proteomes" id="UP000664940">
    <property type="component" value="Unassembled WGS sequence"/>
</dbReference>
<protein>
    <submittedName>
        <fullName evidence="1">Uncharacterized protein</fullName>
    </submittedName>
</protein>
<name>A0A834E591_9CHIR</name>
<organism evidence="1 2">
    <name type="scientific">Phyllostomus discolor</name>
    <name type="common">pale spear-nosed bat</name>
    <dbReference type="NCBI Taxonomy" id="89673"/>
    <lineage>
        <taxon>Eukaryota</taxon>
        <taxon>Metazoa</taxon>
        <taxon>Chordata</taxon>
        <taxon>Craniata</taxon>
        <taxon>Vertebrata</taxon>
        <taxon>Euteleostomi</taxon>
        <taxon>Mammalia</taxon>
        <taxon>Eutheria</taxon>
        <taxon>Laurasiatheria</taxon>
        <taxon>Chiroptera</taxon>
        <taxon>Yangochiroptera</taxon>
        <taxon>Phyllostomidae</taxon>
        <taxon>Phyllostominae</taxon>
        <taxon>Phyllostomus</taxon>
    </lineage>
</organism>
<dbReference type="EMBL" id="JABVXQ010000006">
    <property type="protein sequence ID" value="KAF6104196.1"/>
    <property type="molecule type" value="Genomic_DNA"/>
</dbReference>
<proteinExistence type="predicted"/>
<evidence type="ECO:0000313" key="2">
    <source>
        <dbReference type="Proteomes" id="UP000664940"/>
    </source>
</evidence>
<comment type="caution">
    <text evidence="1">The sequence shown here is derived from an EMBL/GenBank/DDBJ whole genome shotgun (WGS) entry which is preliminary data.</text>
</comment>
<reference evidence="1 2" key="1">
    <citation type="journal article" date="2020" name="Nature">
        <title>Six reference-quality genomes reveal evolution of bat adaptations.</title>
        <authorList>
            <person name="Jebb D."/>
            <person name="Huang Z."/>
            <person name="Pippel M."/>
            <person name="Hughes G.M."/>
            <person name="Lavrichenko K."/>
            <person name="Devanna P."/>
            <person name="Winkler S."/>
            <person name="Jermiin L.S."/>
            <person name="Skirmuntt E.C."/>
            <person name="Katzourakis A."/>
            <person name="Burkitt-Gray L."/>
            <person name="Ray D.A."/>
            <person name="Sullivan K.A.M."/>
            <person name="Roscito J.G."/>
            <person name="Kirilenko B.M."/>
            <person name="Davalos L.M."/>
            <person name="Corthals A.P."/>
            <person name="Power M.L."/>
            <person name="Jones G."/>
            <person name="Ransome R.D."/>
            <person name="Dechmann D.K.N."/>
            <person name="Locatelli A.G."/>
            <person name="Puechmaille S.J."/>
            <person name="Fedrigo O."/>
            <person name="Jarvis E.D."/>
            <person name="Hiller M."/>
            <person name="Vernes S.C."/>
            <person name="Myers E.W."/>
            <person name="Teeling E.C."/>
        </authorList>
    </citation>
    <scope>NUCLEOTIDE SEQUENCE [LARGE SCALE GENOMIC DNA]</scope>
    <source>
        <strain evidence="1">Bat1K_MPI-CBG_1</strain>
    </source>
</reference>
<evidence type="ECO:0000313" key="1">
    <source>
        <dbReference type="EMBL" id="KAF6104196.1"/>
    </source>
</evidence>
<dbReference type="AlphaFoldDB" id="A0A834E591"/>